<evidence type="ECO:0000256" key="7">
    <source>
        <dbReference type="ARBA" id="ARBA00022989"/>
    </source>
</evidence>
<evidence type="ECO:0000256" key="5">
    <source>
        <dbReference type="ARBA" id="ARBA00022692"/>
    </source>
</evidence>
<feature type="non-terminal residue" evidence="12">
    <location>
        <position position="1"/>
    </location>
</feature>
<comment type="subcellular location">
    <subcellularLocation>
        <location evidence="1 10">Golgi apparatus membrane</location>
        <topology evidence="1 10">Single-pass type II membrane protein</topology>
    </subcellularLocation>
</comment>
<dbReference type="PANTHER" id="PTHR11214:SF376">
    <property type="entry name" value="HEXOSYLTRANSFERASE"/>
    <property type="match status" value="1"/>
</dbReference>
<reference evidence="12" key="1">
    <citation type="submission" date="2025-08" db="UniProtKB">
        <authorList>
            <consortium name="RefSeq"/>
        </authorList>
    </citation>
    <scope>IDENTIFICATION</scope>
    <source>
        <tissue evidence="12">Gonads</tissue>
    </source>
</reference>
<keyword evidence="6" id="KW-0735">Signal-anchor</keyword>
<keyword evidence="5" id="KW-0812">Transmembrane</keyword>
<dbReference type="OrthoDB" id="115198at2759"/>
<dbReference type="KEGG" id="soy:115883890"/>
<name>A0A6J2Y393_SITOR</name>
<keyword evidence="7" id="KW-1133">Transmembrane helix</keyword>
<comment type="similarity">
    <text evidence="2 10">Belongs to the glycosyltransferase 31 family.</text>
</comment>
<dbReference type="GO" id="GO:0016758">
    <property type="term" value="F:hexosyltransferase activity"/>
    <property type="evidence" value="ECO:0007669"/>
    <property type="project" value="InterPro"/>
</dbReference>
<dbReference type="AlphaFoldDB" id="A0A6J2Y393"/>
<evidence type="ECO:0000256" key="4">
    <source>
        <dbReference type="ARBA" id="ARBA00022679"/>
    </source>
</evidence>
<keyword evidence="4" id="KW-0808">Transferase</keyword>
<dbReference type="GO" id="GO:0006493">
    <property type="term" value="P:protein O-linked glycosylation"/>
    <property type="evidence" value="ECO:0007669"/>
    <property type="project" value="TreeGrafter"/>
</dbReference>
<dbReference type="RefSeq" id="XP_030758172.1">
    <property type="nucleotide sequence ID" value="XM_030902312.1"/>
</dbReference>
<dbReference type="GO" id="GO:0000139">
    <property type="term" value="C:Golgi membrane"/>
    <property type="evidence" value="ECO:0007669"/>
    <property type="project" value="UniProtKB-SubCell"/>
</dbReference>
<evidence type="ECO:0000313" key="12">
    <source>
        <dbReference type="RefSeq" id="XP_030758172.1"/>
    </source>
</evidence>
<evidence type="ECO:0000256" key="1">
    <source>
        <dbReference type="ARBA" id="ARBA00004323"/>
    </source>
</evidence>
<dbReference type="InterPro" id="IPR002659">
    <property type="entry name" value="Glyco_trans_31"/>
</dbReference>
<organism evidence="11 12">
    <name type="scientific">Sitophilus oryzae</name>
    <name type="common">Rice weevil</name>
    <name type="synonym">Curculio oryzae</name>
    <dbReference type="NCBI Taxonomy" id="7048"/>
    <lineage>
        <taxon>Eukaryota</taxon>
        <taxon>Metazoa</taxon>
        <taxon>Ecdysozoa</taxon>
        <taxon>Arthropoda</taxon>
        <taxon>Hexapoda</taxon>
        <taxon>Insecta</taxon>
        <taxon>Pterygota</taxon>
        <taxon>Neoptera</taxon>
        <taxon>Endopterygota</taxon>
        <taxon>Coleoptera</taxon>
        <taxon>Polyphaga</taxon>
        <taxon>Cucujiformia</taxon>
        <taxon>Curculionidae</taxon>
        <taxon>Dryophthorinae</taxon>
        <taxon>Sitophilus</taxon>
    </lineage>
</organism>
<keyword evidence="3 10" id="KW-0328">Glycosyltransferase</keyword>
<keyword evidence="9" id="KW-0472">Membrane</keyword>
<sequence length="149" mass="17450">RGLSIQDATKDNSIFVDHLFLIIVCYSFSSHYSVTEPKILWNTNSLETPHENHRIHQRTSTLPFNFFDSKHQDYQRVVDLNDFYFTIIDPQACNATVFLLVLVSSAPDHLHHRNIIRTTWGQQRTELKILFILGRVHDSNLQKDIEKES</sequence>
<proteinExistence type="inferred from homology"/>
<keyword evidence="11" id="KW-1185">Reference proteome</keyword>
<protein>
    <recommendedName>
        <fullName evidence="10">Hexosyltransferase</fullName>
        <ecNumber evidence="10">2.4.1.-</ecNumber>
    </recommendedName>
</protein>
<keyword evidence="8 10" id="KW-0333">Golgi apparatus</keyword>
<evidence type="ECO:0000256" key="6">
    <source>
        <dbReference type="ARBA" id="ARBA00022968"/>
    </source>
</evidence>
<dbReference type="GeneID" id="115883890"/>
<evidence type="ECO:0000256" key="2">
    <source>
        <dbReference type="ARBA" id="ARBA00008661"/>
    </source>
</evidence>
<dbReference type="Proteomes" id="UP000504635">
    <property type="component" value="Unplaced"/>
</dbReference>
<evidence type="ECO:0000256" key="3">
    <source>
        <dbReference type="ARBA" id="ARBA00022676"/>
    </source>
</evidence>
<evidence type="ECO:0000256" key="9">
    <source>
        <dbReference type="ARBA" id="ARBA00023136"/>
    </source>
</evidence>
<gene>
    <name evidence="12" type="primary">LOC115883890</name>
</gene>
<accession>A0A6J2Y393</accession>
<dbReference type="PANTHER" id="PTHR11214">
    <property type="entry name" value="BETA-1,3-N-ACETYLGLUCOSAMINYLTRANSFERASE"/>
    <property type="match status" value="1"/>
</dbReference>
<evidence type="ECO:0000256" key="8">
    <source>
        <dbReference type="ARBA" id="ARBA00023034"/>
    </source>
</evidence>
<evidence type="ECO:0000313" key="11">
    <source>
        <dbReference type="Proteomes" id="UP000504635"/>
    </source>
</evidence>
<dbReference type="EC" id="2.4.1.-" evidence="10"/>
<evidence type="ECO:0000256" key="10">
    <source>
        <dbReference type="RuleBase" id="RU363063"/>
    </source>
</evidence>
<dbReference type="InParanoid" id="A0A6J2Y393"/>